<name>A0A0X3U2K1_9RHOB</name>
<organism evidence="1 2">
    <name type="scientific">Ruegeria profundi</name>
    <dbReference type="NCBI Taxonomy" id="1685378"/>
    <lineage>
        <taxon>Bacteria</taxon>
        <taxon>Pseudomonadati</taxon>
        <taxon>Pseudomonadota</taxon>
        <taxon>Alphaproteobacteria</taxon>
        <taxon>Rhodobacterales</taxon>
        <taxon>Roseobacteraceae</taxon>
        <taxon>Ruegeria</taxon>
    </lineage>
</organism>
<sequence>MTDISWFEILSRTTPKRPVQLDSLITDGQKPKPSGKVVFHEMDLTPSASLWERDASNPTYIGVRILQPPKSAHKIARVLAAAAMEREVLPVILCRVDYSGLEQFGFRVERIPDDPSAAQAAEEEIRKFWDLAIIIDGDEIALWSG</sequence>
<dbReference type="STRING" id="1685378.AVO44_06540"/>
<dbReference type="RefSeq" id="WP_068334327.1">
    <property type="nucleotide sequence ID" value="NZ_LQBP01000003.1"/>
</dbReference>
<dbReference type="EMBL" id="LQBP01000003">
    <property type="protein sequence ID" value="KUJ79830.1"/>
    <property type="molecule type" value="Genomic_DNA"/>
</dbReference>
<gene>
    <name evidence="1" type="ORF">AVO44_06540</name>
</gene>
<accession>A0A0X3U2K1</accession>
<evidence type="ECO:0000313" key="1">
    <source>
        <dbReference type="EMBL" id="KUJ79830.1"/>
    </source>
</evidence>
<dbReference type="OrthoDB" id="7708708at2"/>
<keyword evidence="2" id="KW-1185">Reference proteome</keyword>
<dbReference type="AlphaFoldDB" id="A0A0X3U2K1"/>
<reference evidence="2" key="1">
    <citation type="submission" date="2015-12" db="EMBL/GenBank/DDBJ databases">
        <authorList>
            <person name="Zhang G."/>
            <person name="Stingl U."/>
        </authorList>
    </citation>
    <scope>NUCLEOTIDE SEQUENCE [LARGE SCALE GENOMIC DNA]</scope>
    <source>
        <strain evidence="2">ZGT108</strain>
    </source>
</reference>
<proteinExistence type="predicted"/>
<dbReference type="Proteomes" id="UP000053690">
    <property type="component" value="Unassembled WGS sequence"/>
</dbReference>
<protein>
    <submittedName>
        <fullName evidence="1">Uncharacterized protein</fullName>
    </submittedName>
</protein>
<evidence type="ECO:0000313" key="2">
    <source>
        <dbReference type="Proteomes" id="UP000053690"/>
    </source>
</evidence>
<comment type="caution">
    <text evidence="1">The sequence shown here is derived from an EMBL/GenBank/DDBJ whole genome shotgun (WGS) entry which is preliminary data.</text>
</comment>